<evidence type="ECO:0000313" key="5">
    <source>
        <dbReference type="Proteomes" id="UP000799424"/>
    </source>
</evidence>
<keyword evidence="5" id="KW-1185">Reference proteome</keyword>
<dbReference type="PROSITE" id="PS00065">
    <property type="entry name" value="D_2_HYDROXYACID_DH_1"/>
    <property type="match status" value="1"/>
</dbReference>
<keyword evidence="1" id="KW-0560">Oxidoreductase</keyword>
<gene>
    <name evidence="4" type="ORF">CC86DRAFT_366815</name>
</gene>
<dbReference type="GO" id="GO:0016491">
    <property type="term" value="F:oxidoreductase activity"/>
    <property type="evidence" value="ECO:0007669"/>
    <property type="project" value="UniProtKB-KW"/>
</dbReference>
<dbReference type="PANTHER" id="PTHR43333:SF1">
    <property type="entry name" value="D-ISOMER SPECIFIC 2-HYDROXYACID DEHYDROGENASE NAD-BINDING DOMAIN-CONTAINING PROTEIN"/>
    <property type="match status" value="1"/>
</dbReference>
<evidence type="ECO:0000256" key="1">
    <source>
        <dbReference type="ARBA" id="ARBA00023002"/>
    </source>
</evidence>
<dbReference type="Proteomes" id="UP000799424">
    <property type="component" value="Unassembled WGS sequence"/>
</dbReference>
<dbReference type="AlphaFoldDB" id="A0A6A7AE71"/>
<dbReference type="SUPFAM" id="SSF52283">
    <property type="entry name" value="Formate/glycerate dehydrogenase catalytic domain-like"/>
    <property type="match status" value="1"/>
</dbReference>
<keyword evidence="2" id="KW-0520">NAD</keyword>
<dbReference type="Gene3D" id="3.40.50.720">
    <property type="entry name" value="NAD(P)-binding Rossmann-like Domain"/>
    <property type="match status" value="2"/>
</dbReference>
<evidence type="ECO:0000256" key="2">
    <source>
        <dbReference type="ARBA" id="ARBA00023027"/>
    </source>
</evidence>
<dbReference type="OrthoDB" id="298012at2759"/>
<organism evidence="4 5">
    <name type="scientific">Ophiobolus disseminans</name>
    <dbReference type="NCBI Taxonomy" id="1469910"/>
    <lineage>
        <taxon>Eukaryota</taxon>
        <taxon>Fungi</taxon>
        <taxon>Dikarya</taxon>
        <taxon>Ascomycota</taxon>
        <taxon>Pezizomycotina</taxon>
        <taxon>Dothideomycetes</taxon>
        <taxon>Pleosporomycetidae</taxon>
        <taxon>Pleosporales</taxon>
        <taxon>Pleosporineae</taxon>
        <taxon>Phaeosphaeriaceae</taxon>
        <taxon>Ophiobolus</taxon>
    </lineage>
</organism>
<dbReference type="InterPro" id="IPR036291">
    <property type="entry name" value="NAD(P)-bd_dom_sf"/>
</dbReference>
<proteinExistence type="predicted"/>
<dbReference type="SUPFAM" id="SSF51735">
    <property type="entry name" value="NAD(P)-binding Rossmann-fold domains"/>
    <property type="match status" value="1"/>
</dbReference>
<name>A0A6A7AE71_9PLEO</name>
<dbReference type="EMBL" id="MU006218">
    <property type="protein sequence ID" value="KAF2831453.1"/>
    <property type="molecule type" value="Genomic_DNA"/>
</dbReference>
<sequence length="367" mass="40498">MGGGPEVPSKDSDKKELVLCTLPWPEEGARKGIDGLKEEFKDFEVKYYHSEQGKKLDVPEDILARAKYFATLFWLPSSAKALPKTKLIQFFSAGTNHIAQHPIYTDSKIPLCSANGVHGPQIAEWVIMMDLVHSHNFPRLYDLQKEKKWAQKVGMGVSDRVGKRVGILGYGSIGRQVARVAKAMGMDVIAYTASPRKTPESKEDNGYIVPGTGDPNGEFPSAWYSGTAKEDVHEFLKQEIDLLVIAVPLTKTTTHFLSIPEFETLHKSNPRGTYVANIARGQVIDQPALVKALHDGLISGAALDVTDPEPLPADDPLWTAPNVLITPHVSGSTDVYAERAFEVLRENIRRERSGGKLVNEVDRGRGY</sequence>
<reference evidence="4" key="1">
    <citation type="journal article" date="2020" name="Stud. Mycol.">
        <title>101 Dothideomycetes genomes: a test case for predicting lifestyles and emergence of pathogens.</title>
        <authorList>
            <person name="Haridas S."/>
            <person name="Albert R."/>
            <person name="Binder M."/>
            <person name="Bloem J."/>
            <person name="Labutti K."/>
            <person name="Salamov A."/>
            <person name="Andreopoulos B."/>
            <person name="Baker S."/>
            <person name="Barry K."/>
            <person name="Bills G."/>
            <person name="Bluhm B."/>
            <person name="Cannon C."/>
            <person name="Castanera R."/>
            <person name="Culley D."/>
            <person name="Daum C."/>
            <person name="Ezra D."/>
            <person name="Gonzalez J."/>
            <person name="Henrissat B."/>
            <person name="Kuo A."/>
            <person name="Liang C."/>
            <person name="Lipzen A."/>
            <person name="Lutzoni F."/>
            <person name="Magnuson J."/>
            <person name="Mondo S."/>
            <person name="Nolan M."/>
            <person name="Ohm R."/>
            <person name="Pangilinan J."/>
            <person name="Park H.-J."/>
            <person name="Ramirez L."/>
            <person name="Alfaro M."/>
            <person name="Sun H."/>
            <person name="Tritt A."/>
            <person name="Yoshinaga Y."/>
            <person name="Zwiers L.-H."/>
            <person name="Turgeon B."/>
            <person name="Goodwin S."/>
            <person name="Spatafora J."/>
            <person name="Crous P."/>
            <person name="Grigoriev I."/>
        </authorList>
    </citation>
    <scope>NUCLEOTIDE SEQUENCE</scope>
    <source>
        <strain evidence="4">CBS 113818</strain>
    </source>
</reference>
<protein>
    <recommendedName>
        <fullName evidence="3">D-isomer specific 2-hydroxyacid dehydrogenase NAD-binding domain-containing protein</fullName>
    </recommendedName>
</protein>
<feature type="domain" description="D-isomer specific 2-hydroxyacid dehydrogenase NAD-binding" evidence="3">
    <location>
        <begin position="128"/>
        <end position="202"/>
    </location>
</feature>
<dbReference type="PANTHER" id="PTHR43333">
    <property type="entry name" value="2-HACID_DH_C DOMAIN-CONTAINING PROTEIN"/>
    <property type="match status" value="1"/>
</dbReference>
<dbReference type="InterPro" id="IPR029752">
    <property type="entry name" value="D-isomer_DH_CS1"/>
</dbReference>
<feature type="domain" description="D-isomer specific 2-hydroxyacid dehydrogenase NAD-binding" evidence="3">
    <location>
        <begin position="227"/>
        <end position="330"/>
    </location>
</feature>
<evidence type="ECO:0000259" key="3">
    <source>
        <dbReference type="Pfam" id="PF02826"/>
    </source>
</evidence>
<dbReference type="Pfam" id="PF02826">
    <property type="entry name" value="2-Hacid_dh_C"/>
    <property type="match status" value="2"/>
</dbReference>
<evidence type="ECO:0000313" key="4">
    <source>
        <dbReference type="EMBL" id="KAF2831453.1"/>
    </source>
</evidence>
<dbReference type="InterPro" id="IPR006140">
    <property type="entry name" value="D-isomer_DH_NAD-bd"/>
</dbReference>
<dbReference type="CDD" id="cd12163">
    <property type="entry name" value="2-Hacid_dh_5"/>
    <property type="match status" value="1"/>
</dbReference>
<dbReference type="GO" id="GO:0051287">
    <property type="term" value="F:NAD binding"/>
    <property type="evidence" value="ECO:0007669"/>
    <property type="project" value="InterPro"/>
</dbReference>
<accession>A0A6A7AE71</accession>